<protein>
    <submittedName>
        <fullName evidence="2">Uncharacterized protein</fullName>
    </submittedName>
</protein>
<dbReference type="PROSITE" id="PS51257">
    <property type="entry name" value="PROKAR_LIPOPROTEIN"/>
    <property type="match status" value="1"/>
</dbReference>
<name>A0AAV7XD47_9NEOP</name>
<evidence type="ECO:0000313" key="2">
    <source>
        <dbReference type="EMBL" id="KAJ1523966.1"/>
    </source>
</evidence>
<dbReference type="AlphaFoldDB" id="A0AAV7XD47"/>
<sequence>MKCTLALLLALVALYACVMVAQCAPLDADPTDPDKSEDWDSPSDLSAGLLKKKKLKLKLLLLG</sequence>
<proteinExistence type="predicted"/>
<keyword evidence="3" id="KW-1185">Reference proteome</keyword>
<gene>
    <name evidence="2" type="ORF">ONE63_010512</name>
</gene>
<feature type="signal peptide" evidence="1">
    <location>
        <begin position="1"/>
        <end position="23"/>
    </location>
</feature>
<feature type="chain" id="PRO_5043933529" evidence="1">
    <location>
        <begin position="24"/>
        <end position="63"/>
    </location>
</feature>
<keyword evidence="1" id="KW-0732">Signal</keyword>
<organism evidence="2 3">
    <name type="scientific">Megalurothrips usitatus</name>
    <name type="common">bean blossom thrips</name>
    <dbReference type="NCBI Taxonomy" id="439358"/>
    <lineage>
        <taxon>Eukaryota</taxon>
        <taxon>Metazoa</taxon>
        <taxon>Ecdysozoa</taxon>
        <taxon>Arthropoda</taxon>
        <taxon>Hexapoda</taxon>
        <taxon>Insecta</taxon>
        <taxon>Pterygota</taxon>
        <taxon>Neoptera</taxon>
        <taxon>Paraneoptera</taxon>
        <taxon>Thysanoptera</taxon>
        <taxon>Terebrantia</taxon>
        <taxon>Thripoidea</taxon>
        <taxon>Thripidae</taxon>
        <taxon>Megalurothrips</taxon>
    </lineage>
</organism>
<evidence type="ECO:0000313" key="3">
    <source>
        <dbReference type="Proteomes" id="UP001075354"/>
    </source>
</evidence>
<evidence type="ECO:0000256" key="1">
    <source>
        <dbReference type="SAM" id="SignalP"/>
    </source>
</evidence>
<comment type="caution">
    <text evidence="2">The sequence shown here is derived from an EMBL/GenBank/DDBJ whole genome shotgun (WGS) entry which is preliminary data.</text>
</comment>
<accession>A0AAV7XD47</accession>
<reference evidence="2" key="1">
    <citation type="submission" date="2022-12" db="EMBL/GenBank/DDBJ databases">
        <title>Chromosome-level genome assembly of the bean flower thrips Megalurothrips usitatus.</title>
        <authorList>
            <person name="Ma L."/>
            <person name="Liu Q."/>
            <person name="Li H."/>
            <person name="Cai W."/>
        </authorList>
    </citation>
    <scope>NUCLEOTIDE SEQUENCE</scope>
    <source>
        <strain evidence="2">Cailab_2022a</strain>
    </source>
</reference>
<dbReference type="EMBL" id="JAPTSV010000009">
    <property type="protein sequence ID" value="KAJ1523966.1"/>
    <property type="molecule type" value="Genomic_DNA"/>
</dbReference>
<dbReference type="Proteomes" id="UP001075354">
    <property type="component" value="Chromosome 9"/>
</dbReference>